<sequence>MRNNGKKDAFSIISIAVALLMIFFIGSALISVVAGGISYIPEAVKSEEIWFSVKTSLITATISTALCVFISIPSSYAFTRTDMPFRRISELIMELMMCLPYIVLGLCLLILFSSEFGKALKELGFQVVFDVKGIVIAQFFVNFPYAMKMVKTAFMQVDRRLEIIAGMLGASKWKQLTTIILPLSRNALISMIVLVWSRAIGEFGATLMLVGITRMKTETLPGSIYLSISTGDTEMAMAAATIMLCIAMISLTVINRLNTTPKYFRLNGAE</sequence>
<feature type="transmembrane region" description="Helical" evidence="9">
    <location>
        <begin position="235"/>
        <end position="255"/>
    </location>
</feature>
<dbReference type="PANTHER" id="PTHR30406">
    <property type="entry name" value="SULFATE TRANSPORT SYSTEM PERMEASE PROTEIN"/>
    <property type="match status" value="1"/>
</dbReference>
<organism evidence="11 12">
    <name type="scientific">Candidatus Allocopromorpha excrementipullorum</name>
    <dbReference type="NCBI Taxonomy" id="2840743"/>
    <lineage>
        <taxon>Bacteria</taxon>
        <taxon>Bacillati</taxon>
        <taxon>Bacillota</taxon>
        <taxon>Clostridia</taxon>
        <taxon>Eubacteriales</taxon>
        <taxon>Eubacteriaceae</taxon>
        <taxon>Eubacteriaceae incertae sedis</taxon>
        <taxon>Candidatus Allocopromorpha</taxon>
    </lineage>
</organism>
<dbReference type="GO" id="GO:0015419">
    <property type="term" value="F:ABC-type sulfate transporter activity"/>
    <property type="evidence" value="ECO:0007669"/>
    <property type="project" value="InterPro"/>
</dbReference>
<dbReference type="GO" id="GO:0005886">
    <property type="term" value="C:plasma membrane"/>
    <property type="evidence" value="ECO:0007669"/>
    <property type="project" value="UniProtKB-SubCell"/>
</dbReference>
<keyword evidence="6" id="KW-0764">Sulfate transport</keyword>
<dbReference type="PROSITE" id="PS50928">
    <property type="entry name" value="ABC_TM1"/>
    <property type="match status" value="1"/>
</dbReference>
<name>A0A9D1N573_9FIRM</name>
<dbReference type="Gene3D" id="1.10.3720.10">
    <property type="entry name" value="MetI-like"/>
    <property type="match status" value="1"/>
</dbReference>
<keyword evidence="3 9" id="KW-0813">Transport</keyword>
<comment type="subunit">
    <text evidence="2">The complex is composed of two ATP-binding proteins (CysA), two transmembrane proteins (CysT and CysW) and a solute-binding protein (CysP).</text>
</comment>
<evidence type="ECO:0000256" key="6">
    <source>
        <dbReference type="ARBA" id="ARBA00023032"/>
    </source>
</evidence>
<comment type="caution">
    <text evidence="11">The sequence shown here is derived from an EMBL/GenBank/DDBJ whole genome shotgun (WGS) entry which is preliminary data.</text>
</comment>
<dbReference type="SUPFAM" id="SSF161098">
    <property type="entry name" value="MetI-like"/>
    <property type="match status" value="1"/>
</dbReference>
<feature type="transmembrane region" description="Helical" evidence="9">
    <location>
        <begin position="188"/>
        <end position="215"/>
    </location>
</feature>
<gene>
    <name evidence="11" type="ORF">IAD25_00375</name>
</gene>
<comment type="subcellular location">
    <subcellularLocation>
        <location evidence="9">Cell membrane</location>
        <topology evidence="9">Multi-pass membrane protein</topology>
    </subcellularLocation>
    <subcellularLocation>
        <location evidence="1">Membrane</location>
        <topology evidence="1">Multi-pass membrane protein</topology>
    </subcellularLocation>
</comment>
<evidence type="ECO:0000256" key="1">
    <source>
        <dbReference type="ARBA" id="ARBA00004141"/>
    </source>
</evidence>
<evidence type="ECO:0000256" key="3">
    <source>
        <dbReference type="ARBA" id="ARBA00022448"/>
    </source>
</evidence>
<reference evidence="11" key="2">
    <citation type="journal article" date="2021" name="PeerJ">
        <title>Extensive microbial diversity within the chicken gut microbiome revealed by metagenomics and culture.</title>
        <authorList>
            <person name="Gilroy R."/>
            <person name="Ravi A."/>
            <person name="Getino M."/>
            <person name="Pursley I."/>
            <person name="Horton D.L."/>
            <person name="Alikhan N.F."/>
            <person name="Baker D."/>
            <person name="Gharbi K."/>
            <person name="Hall N."/>
            <person name="Watson M."/>
            <person name="Adriaenssens E.M."/>
            <person name="Foster-Nyarko E."/>
            <person name="Jarju S."/>
            <person name="Secka A."/>
            <person name="Antonio M."/>
            <person name="Oren A."/>
            <person name="Chaudhuri R.R."/>
            <person name="La Ragione R."/>
            <person name="Hildebrand F."/>
            <person name="Pallen M.J."/>
        </authorList>
    </citation>
    <scope>NUCLEOTIDE SEQUENCE</scope>
    <source>
        <strain evidence="11">ChiSjej4B22-8349</strain>
    </source>
</reference>
<proteinExistence type="inferred from homology"/>
<reference evidence="11" key="1">
    <citation type="submission" date="2020-10" db="EMBL/GenBank/DDBJ databases">
        <authorList>
            <person name="Gilroy R."/>
        </authorList>
    </citation>
    <scope>NUCLEOTIDE SEQUENCE</scope>
    <source>
        <strain evidence="11">ChiSjej4B22-8349</strain>
    </source>
</reference>
<evidence type="ECO:0000313" key="12">
    <source>
        <dbReference type="Proteomes" id="UP000824130"/>
    </source>
</evidence>
<evidence type="ECO:0000313" key="11">
    <source>
        <dbReference type="EMBL" id="HIU95151.1"/>
    </source>
</evidence>
<protein>
    <submittedName>
        <fullName evidence="11">ABC transporter permease</fullName>
    </submittedName>
</protein>
<keyword evidence="5 9" id="KW-1133">Transmembrane helix</keyword>
<dbReference type="CDD" id="cd06261">
    <property type="entry name" value="TM_PBP2"/>
    <property type="match status" value="1"/>
</dbReference>
<evidence type="ECO:0000256" key="5">
    <source>
        <dbReference type="ARBA" id="ARBA00022989"/>
    </source>
</evidence>
<dbReference type="Proteomes" id="UP000824130">
    <property type="component" value="Unassembled WGS sequence"/>
</dbReference>
<feature type="transmembrane region" description="Helical" evidence="9">
    <location>
        <begin position="12"/>
        <end position="37"/>
    </location>
</feature>
<accession>A0A9D1N573</accession>
<evidence type="ECO:0000256" key="4">
    <source>
        <dbReference type="ARBA" id="ARBA00022692"/>
    </source>
</evidence>
<evidence type="ECO:0000256" key="2">
    <source>
        <dbReference type="ARBA" id="ARBA00011779"/>
    </source>
</evidence>
<keyword evidence="7 9" id="KW-0472">Membrane</keyword>
<feature type="domain" description="ABC transmembrane type-1" evidence="10">
    <location>
        <begin position="53"/>
        <end position="255"/>
    </location>
</feature>
<evidence type="ECO:0000259" key="10">
    <source>
        <dbReference type="PROSITE" id="PS50928"/>
    </source>
</evidence>
<dbReference type="InterPro" id="IPR000515">
    <property type="entry name" value="MetI-like"/>
</dbReference>
<comment type="function">
    <text evidence="8">Part of the ABC transporter complex CysAWTP (TC 3.A.1.6.1) involved in sulfate/thiosulfate import. Probably responsible for the translocation of the substrate across the membrane.</text>
</comment>
<dbReference type="PANTHER" id="PTHR30406:SF8">
    <property type="entry name" value="SULFATE TRANSPORT SYSTEM PERMEASE PROTEIN CYST"/>
    <property type="match status" value="1"/>
</dbReference>
<dbReference type="EMBL" id="DVOB01000007">
    <property type="protein sequence ID" value="HIU95151.1"/>
    <property type="molecule type" value="Genomic_DNA"/>
</dbReference>
<dbReference type="InterPro" id="IPR035906">
    <property type="entry name" value="MetI-like_sf"/>
</dbReference>
<feature type="transmembrane region" description="Helical" evidence="9">
    <location>
        <begin position="91"/>
        <end position="112"/>
    </location>
</feature>
<dbReference type="AlphaFoldDB" id="A0A9D1N573"/>
<feature type="transmembrane region" description="Helical" evidence="9">
    <location>
        <begin position="124"/>
        <end position="145"/>
    </location>
</feature>
<keyword evidence="4 9" id="KW-0812">Transmembrane</keyword>
<feature type="transmembrane region" description="Helical" evidence="9">
    <location>
        <begin position="57"/>
        <end position="79"/>
    </location>
</feature>
<evidence type="ECO:0000256" key="7">
    <source>
        <dbReference type="ARBA" id="ARBA00023136"/>
    </source>
</evidence>
<dbReference type="Pfam" id="PF00528">
    <property type="entry name" value="BPD_transp_1"/>
    <property type="match status" value="1"/>
</dbReference>
<dbReference type="InterPro" id="IPR005667">
    <property type="entry name" value="Sulph_transpt2"/>
</dbReference>
<evidence type="ECO:0000256" key="8">
    <source>
        <dbReference type="ARBA" id="ARBA00025323"/>
    </source>
</evidence>
<evidence type="ECO:0000256" key="9">
    <source>
        <dbReference type="RuleBase" id="RU363032"/>
    </source>
</evidence>
<comment type="similarity">
    <text evidence="9">Belongs to the binding-protein-dependent transport system permease family.</text>
</comment>